<sequence>MAIRWFSDTFWEGLAAVGLASSYPAHLPSADYHPAIIITGTSSGIGKEAALTFARQGYTVLATVRQERHAEMLSSAFEAQLQSAANDSDAAPLVPGGSLHAVLMDLAGKEEIAQGWERIEAVLRRTDAPLVALINNAGHGVSRVSELMSTEDWLHSLWTNFLGAIELTRLALPRLRATKGRVVNIGSMMAWFSMPCCSSYSACKAALALWTRTLRSELAPFEVAVTNIEPGGVNTPGPARSVSDLAGELDHGQHDEHPVEYRRMAQGLRRTLEPRQGSGMHPRYVVDAMAHALQSPVPRDRYYVGIDAHLLACFAWLFGEAAIDGLWRRMIAGNSA</sequence>
<reference evidence="4" key="1">
    <citation type="journal article" date="2018" name="Nat. Microbiol.">
        <title>Leveraging single-cell genomics to expand the fungal tree of life.</title>
        <authorList>
            <person name="Ahrendt S.R."/>
            <person name="Quandt C.A."/>
            <person name="Ciobanu D."/>
            <person name="Clum A."/>
            <person name="Salamov A."/>
            <person name="Andreopoulos B."/>
            <person name="Cheng J.F."/>
            <person name="Woyke T."/>
            <person name="Pelin A."/>
            <person name="Henrissat B."/>
            <person name="Reynolds N.K."/>
            <person name="Benny G.L."/>
            <person name="Smith M.E."/>
            <person name="James T.Y."/>
            <person name="Grigoriev I.V."/>
        </authorList>
    </citation>
    <scope>NUCLEOTIDE SEQUENCE [LARGE SCALE GENOMIC DNA]</scope>
    <source>
        <strain evidence="4">Benny S71-1</strain>
    </source>
</reference>
<evidence type="ECO:0000256" key="2">
    <source>
        <dbReference type="RuleBase" id="RU000363"/>
    </source>
</evidence>
<name>A0A4P9Z267_9FUNG</name>
<evidence type="ECO:0000313" key="3">
    <source>
        <dbReference type="EMBL" id="RKP26438.1"/>
    </source>
</evidence>
<evidence type="ECO:0000256" key="1">
    <source>
        <dbReference type="ARBA" id="ARBA00022857"/>
    </source>
</evidence>
<dbReference type="PANTHER" id="PTHR43313:SF1">
    <property type="entry name" value="3BETA-HYDROXYSTEROID DEHYDROGENASE DHS-16"/>
    <property type="match status" value="1"/>
</dbReference>
<dbReference type="PRINTS" id="PR00081">
    <property type="entry name" value="GDHRDH"/>
</dbReference>
<dbReference type="InterPro" id="IPR020904">
    <property type="entry name" value="Sc_DH/Rdtase_CS"/>
</dbReference>
<proteinExistence type="inferred from homology"/>
<dbReference type="Proteomes" id="UP000278143">
    <property type="component" value="Unassembled WGS sequence"/>
</dbReference>
<keyword evidence="1" id="KW-0521">NADP</keyword>
<dbReference type="PRINTS" id="PR00080">
    <property type="entry name" value="SDRFAMILY"/>
</dbReference>
<dbReference type="InterPro" id="IPR002347">
    <property type="entry name" value="SDR_fam"/>
</dbReference>
<dbReference type="GO" id="GO:0008202">
    <property type="term" value="P:steroid metabolic process"/>
    <property type="evidence" value="ECO:0007669"/>
    <property type="project" value="TreeGrafter"/>
</dbReference>
<dbReference type="InterPro" id="IPR036291">
    <property type="entry name" value="NAD(P)-bd_dom_sf"/>
</dbReference>
<comment type="similarity">
    <text evidence="2">Belongs to the short-chain dehydrogenases/reductases (SDR) family.</text>
</comment>
<evidence type="ECO:0000313" key="4">
    <source>
        <dbReference type="Proteomes" id="UP000278143"/>
    </source>
</evidence>
<accession>A0A4P9Z267</accession>
<organism evidence="3 4">
    <name type="scientific">Syncephalis pseudoplumigaleata</name>
    <dbReference type="NCBI Taxonomy" id="1712513"/>
    <lineage>
        <taxon>Eukaryota</taxon>
        <taxon>Fungi</taxon>
        <taxon>Fungi incertae sedis</taxon>
        <taxon>Zoopagomycota</taxon>
        <taxon>Zoopagomycotina</taxon>
        <taxon>Zoopagomycetes</taxon>
        <taxon>Zoopagales</taxon>
        <taxon>Piptocephalidaceae</taxon>
        <taxon>Syncephalis</taxon>
    </lineage>
</organism>
<dbReference type="OrthoDB" id="2102561at2759"/>
<dbReference type="SUPFAM" id="SSF51735">
    <property type="entry name" value="NAD(P)-binding Rossmann-fold domains"/>
    <property type="match status" value="1"/>
</dbReference>
<dbReference type="PANTHER" id="PTHR43313">
    <property type="entry name" value="SHORT-CHAIN DEHYDROGENASE/REDUCTASE FAMILY 9C"/>
    <property type="match status" value="1"/>
</dbReference>
<dbReference type="Pfam" id="PF00106">
    <property type="entry name" value="adh_short"/>
    <property type="match status" value="1"/>
</dbReference>
<keyword evidence="4" id="KW-1185">Reference proteome</keyword>
<dbReference type="PROSITE" id="PS00061">
    <property type="entry name" value="ADH_SHORT"/>
    <property type="match status" value="1"/>
</dbReference>
<protein>
    <submittedName>
        <fullName evidence="3">Uncharacterized protein</fullName>
    </submittedName>
</protein>
<dbReference type="Gene3D" id="3.40.50.720">
    <property type="entry name" value="NAD(P)-binding Rossmann-like Domain"/>
    <property type="match status" value="1"/>
</dbReference>
<dbReference type="AlphaFoldDB" id="A0A4P9Z267"/>
<gene>
    <name evidence="3" type="ORF">SYNPS1DRAFT_27869</name>
</gene>
<dbReference type="EMBL" id="KZ989425">
    <property type="protein sequence ID" value="RKP26438.1"/>
    <property type="molecule type" value="Genomic_DNA"/>
</dbReference>
<dbReference type="GO" id="GO:0016491">
    <property type="term" value="F:oxidoreductase activity"/>
    <property type="evidence" value="ECO:0007669"/>
    <property type="project" value="TreeGrafter"/>
</dbReference>